<dbReference type="EMBL" id="BAABCV010000001">
    <property type="protein sequence ID" value="GAA4085185.1"/>
    <property type="molecule type" value="Genomic_DNA"/>
</dbReference>
<dbReference type="RefSeq" id="WP_345100543.1">
    <property type="nucleotide sequence ID" value="NZ_BAABCV010000001.1"/>
</dbReference>
<dbReference type="SUPFAM" id="SSF49464">
    <property type="entry name" value="Carboxypeptidase regulatory domain-like"/>
    <property type="match status" value="1"/>
</dbReference>
<proteinExistence type="predicted"/>
<organism evidence="2 3">
    <name type="scientific">Mucilaginibacter panaciglaebae</name>
    <dbReference type="NCBI Taxonomy" id="502331"/>
    <lineage>
        <taxon>Bacteria</taxon>
        <taxon>Pseudomonadati</taxon>
        <taxon>Bacteroidota</taxon>
        <taxon>Sphingobacteriia</taxon>
        <taxon>Sphingobacteriales</taxon>
        <taxon>Sphingobacteriaceae</taxon>
        <taxon>Mucilaginibacter</taxon>
    </lineage>
</organism>
<feature type="chain" id="PRO_5045472291" description="Carboxypeptidase-like protein" evidence="1">
    <location>
        <begin position="23"/>
        <end position="343"/>
    </location>
</feature>
<accession>A0ABP7WCY5</accession>
<evidence type="ECO:0000256" key="1">
    <source>
        <dbReference type="SAM" id="SignalP"/>
    </source>
</evidence>
<evidence type="ECO:0000313" key="3">
    <source>
        <dbReference type="Proteomes" id="UP001500841"/>
    </source>
</evidence>
<evidence type="ECO:0000313" key="2">
    <source>
        <dbReference type="EMBL" id="GAA4085185.1"/>
    </source>
</evidence>
<dbReference type="InterPro" id="IPR008969">
    <property type="entry name" value="CarboxyPept-like_regulatory"/>
</dbReference>
<evidence type="ECO:0008006" key="4">
    <source>
        <dbReference type="Google" id="ProtNLM"/>
    </source>
</evidence>
<dbReference type="Proteomes" id="UP001500841">
    <property type="component" value="Unassembled WGS sequence"/>
</dbReference>
<feature type="signal peptide" evidence="1">
    <location>
        <begin position="1"/>
        <end position="22"/>
    </location>
</feature>
<keyword evidence="1" id="KW-0732">Signal</keyword>
<sequence length="343" mass="38917">MNPNYRYLLISLLCWLPIRSFAQRVYEGQVVNKVTEAPLKNATVALLKAKLAVATDDQGYYKLVVNKPVTNDTLQFSFVGYDTYLLPAANYQPKMFIPLTPANNRLKQVDIAGNKIKTLTLYKFNVSDIKDIRFELMTKDGLVRGGYYTTPVYTNGTFAKQFEAPQVNVKLNTIDLGRRDRDIPTSPEDYPLATSSKYMRFLIHVILPDSAGALGKTIFTKEVYISNGALKITIDLKDKQIIIPTTKFFIAVEWLPIRINEVIYLNVGRKTAGIKKDGSSQIEETAKYSILYQPFLVKFESAVGAVGWQSVDNRHWFKFDFRSPHPSRKHPNHDVALSATIVY</sequence>
<dbReference type="Gene3D" id="2.60.40.1120">
    <property type="entry name" value="Carboxypeptidase-like, regulatory domain"/>
    <property type="match status" value="1"/>
</dbReference>
<reference evidence="3" key="1">
    <citation type="journal article" date="2019" name="Int. J. Syst. Evol. Microbiol.">
        <title>The Global Catalogue of Microorganisms (GCM) 10K type strain sequencing project: providing services to taxonomists for standard genome sequencing and annotation.</title>
        <authorList>
            <consortium name="The Broad Institute Genomics Platform"/>
            <consortium name="The Broad Institute Genome Sequencing Center for Infectious Disease"/>
            <person name="Wu L."/>
            <person name="Ma J."/>
        </authorList>
    </citation>
    <scope>NUCLEOTIDE SEQUENCE [LARGE SCALE GENOMIC DNA]</scope>
    <source>
        <strain evidence="3">JCM 17085</strain>
    </source>
</reference>
<comment type="caution">
    <text evidence="2">The sequence shown here is derived from an EMBL/GenBank/DDBJ whole genome shotgun (WGS) entry which is preliminary data.</text>
</comment>
<gene>
    <name evidence="2" type="ORF">GCM10022392_02480</name>
</gene>
<dbReference type="Pfam" id="PF13715">
    <property type="entry name" value="CarbopepD_reg_2"/>
    <property type="match status" value="1"/>
</dbReference>
<protein>
    <recommendedName>
        <fullName evidence="4">Carboxypeptidase-like protein</fullName>
    </recommendedName>
</protein>
<name>A0ABP7WCY5_9SPHI</name>
<keyword evidence="3" id="KW-1185">Reference proteome</keyword>